<evidence type="ECO:0000259" key="1">
    <source>
        <dbReference type="Pfam" id="PF01872"/>
    </source>
</evidence>
<evidence type="ECO:0000313" key="2">
    <source>
        <dbReference type="EMBL" id="PXY46307.1"/>
    </source>
</evidence>
<keyword evidence="3" id="KW-1185">Reference proteome</keyword>
<comment type="caution">
    <text evidence="2">The sequence shown here is derived from an EMBL/GenBank/DDBJ whole genome shotgun (WGS) entry which is preliminary data.</text>
</comment>
<accession>A0A2V4C5P8</accession>
<name>A0A2V4C5P8_9FLAO</name>
<gene>
    <name evidence="2" type="ORF">DMB68_03750</name>
</gene>
<evidence type="ECO:0000313" key="3">
    <source>
        <dbReference type="Proteomes" id="UP000247681"/>
    </source>
</evidence>
<dbReference type="SUPFAM" id="SSF53597">
    <property type="entry name" value="Dihydrofolate reductase-like"/>
    <property type="match status" value="1"/>
</dbReference>
<organism evidence="2 3">
    <name type="scientific">Flavobacterium hydrophilum</name>
    <dbReference type="NCBI Taxonomy" id="2211445"/>
    <lineage>
        <taxon>Bacteria</taxon>
        <taxon>Pseudomonadati</taxon>
        <taxon>Bacteroidota</taxon>
        <taxon>Flavobacteriia</taxon>
        <taxon>Flavobacteriales</taxon>
        <taxon>Flavobacteriaceae</taxon>
        <taxon>Flavobacterium</taxon>
    </lineage>
</organism>
<dbReference type="InterPro" id="IPR002734">
    <property type="entry name" value="RibDG_C"/>
</dbReference>
<dbReference type="GO" id="GO:0008703">
    <property type="term" value="F:5-amino-6-(5-phosphoribosylamino)uracil reductase activity"/>
    <property type="evidence" value="ECO:0007669"/>
    <property type="project" value="InterPro"/>
</dbReference>
<dbReference type="PANTHER" id="PTHR38011">
    <property type="entry name" value="DIHYDROFOLATE REDUCTASE FAMILY PROTEIN (AFU_ORTHOLOGUE AFUA_8G06820)"/>
    <property type="match status" value="1"/>
</dbReference>
<proteinExistence type="predicted"/>
<feature type="domain" description="Bacterial bifunctional deaminase-reductase C-terminal" evidence="1">
    <location>
        <begin position="2"/>
        <end position="180"/>
    </location>
</feature>
<dbReference type="EMBL" id="QJHL01000001">
    <property type="protein sequence ID" value="PXY46307.1"/>
    <property type="molecule type" value="Genomic_DNA"/>
</dbReference>
<protein>
    <submittedName>
        <fullName evidence="2">Dihydrofolate reductase</fullName>
    </submittedName>
</protein>
<dbReference type="OrthoDB" id="195113at2"/>
<dbReference type="Proteomes" id="UP000247681">
    <property type="component" value="Unassembled WGS sequence"/>
</dbReference>
<dbReference type="PANTHER" id="PTHR38011:SF2">
    <property type="entry name" value="BIFUNCTIONAL DEAMINASE-REDUCTASE DOMAIN PROTEIN"/>
    <property type="match status" value="1"/>
</dbReference>
<dbReference type="AlphaFoldDB" id="A0A2V4C5P8"/>
<dbReference type="Pfam" id="PF01872">
    <property type="entry name" value="RibD_C"/>
    <property type="match status" value="1"/>
</dbReference>
<sequence length="216" mass="24113">MRKIIVLTMITIDGVMQAPGGPEEDTSGGFEYGGWVAPFGDEEYGKVMQEQMKPADILLGRKTFDIFEDYWPKHAEGWPGINEVTKYVLSSTRKNSDWENTKFLSTIEDIKKLKNSEGGDIKVWGSATLVQLLLQQDLVDELGLLIYPVILGKGKKLFDDGAVPSAFTLIESTATPSGVIAVSYKRAGEVKTGIIHDQKYLPNLKSNERKYPKFYN</sequence>
<dbReference type="Gene3D" id="3.40.430.10">
    <property type="entry name" value="Dihydrofolate Reductase, subunit A"/>
    <property type="match status" value="1"/>
</dbReference>
<dbReference type="InterPro" id="IPR050765">
    <property type="entry name" value="Riboflavin_Biosynth_HTPR"/>
</dbReference>
<dbReference type="RefSeq" id="WP_110345318.1">
    <property type="nucleotide sequence ID" value="NZ_QJHL01000001.1"/>
</dbReference>
<dbReference type="InterPro" id="IPR024072">
    <property type="entry name" value="DHFR-like_dom_sf"/>
</dbReference>
<reference evidence="2 3" key="1">
    <citation type="submission" date="2018-05" db="EMBL/GenBank/DDBJ databases">
        <title>Flavobacterium sp. strain IMCC34758, incomplete genome.</title>
        <authorList>
            <person name="Joung Y."/>
        </authorList>
    </citation>
    <scope>NUCLEOTIDE SEQUENCE [LARGE SCALE GENOMIC DNA]</scope>
    <source>
        <strain evidence="2 3">IMCC34758</strain>
    </source>
</reference>
<dbReference type="GO" id="GO:0009231">
    <property type="term" value="P:riboflavin biosynthetic process"/>
    <property type="evidence" value="ECO:0007669"/>
    <property type="project" value="InterPro"/>
</dbReference>